<comment type="caution">
    <text evidence="1">The sequence shown here is derived from an EMBL/GenBank/DDBJ whole genome shotgun (WGS) entry which is preliminary data.</text>
</comment>
<proteinExistence type="predicted"/>
<organism evidence="1">
    <name type="scientific">Thermodesulforhabdus norvegica</name>
    <dbReference type="NCBI Taxonomy" id="39841"/>
    <lineage>
        <taxon>Bacteria</taxon>
        <taxon>Pseudomonadati</taxon>
        <taxon>Thermodesulfobacteriota</taxon>
        <taxon>Syntrophobacteria</taxon>
        <taxon>Syntrophobacterales</taxon>
        <taxon>Thermodesulforhabdaceae</taxon>
        <taxon>Thermodesulforhabdus</taxon>
    </lineage>
</organism>
<gene>
    <name evidence="1" type="ORF">ENG14_03140</name>
</gene>
<dbReference type="Proteomes" id="UP000886355">
    <property type="component" value="Unassembled WGS sequence"/>
</dbReference>
<dbReference type="AlphaFoldDB" id="A0A7C1AUD1"/>
<dbReference type="EMBL" id="DQZW01000146">
    <property type="protein sequence ID" value="HDL89879.1"/>
    <property type="molecule type" value="Genomic_DNA"/>
</dbReference>
<sequence length="61" mass="6792">QKSWRVLRAVLTIPLLGKSFTRDFSPLKPILVAGDWKRVVKRRVPVPGAGTTAQSTNVQFC</sequence>
<accession>A0A7C1AUD1</accession>
<evidence type="ECO:0000313" key="1">
    <source>
        <dbReference type="EMBL" id="HDL89879.1"/>
    </source>
</evidence>
<protein>
    <submittedName>
        <fullName evidence="1">Uncharacterized protein</fullName>
    </submittedName>
</protein>
<feature type="non-terminal residue" evidence="1">
    <location>
        <position position="1"/>
    </location>
</feature>
<reference evidence="1" key="1">
    <citation type="journal article" date="2020" name="mSystems">
        <title>Genome- and Community-Level Interaction Insights into Carbon Utilization and Element Cycling Functions of Hydrothermarchaeota in Hydrothermal Sediment.</title>
        <authorList>
            <person name="Zhou Z."/>
            <person name="Liu Y."/>
            <person name="Xu W."/>
            <person name="Pan J."/>
            <person name="Luo Z.H."/>
            <person name="Li M."/>
        </authorList>
    </citation>
    <scope>NUCLEOTIDE SEQUENCE [LARGE SCALE GENOMIC DNA]</scope>
    <source>
        <strain evidence="1">HyVt-19</strain>
    </source>
</reference>
<name>A0A7C1AUD1_9BACT</name>